<dbReference type="InterPro" id="IPR036390">
    <property type="entry name" value="WH_DNA-bd_sf"/>
</dbReference>
<accession>A0AA48K8F3</accession>
<keyword evidence="8" id="KW-1185">Reference proteome</keyword>
<sequence length="481" mass="51242">MTGGGVAKAMDLELRLEPGSRAPLYLQVAGAVVRAIARGRLRPGMALPGVRELAARLGVTVNTILAGLRELQAQGWLTSQERAGFFVSGTLPVPRREGAQGAGGAPGFDVPEGLPPVTSPAGVVMDLSEACADARLAPFLELGRAYQRGLRLKGPELMGSRDPMGLRRLREVLAAHLGVSRALPADPGRILILHSSSMAITLVAQALVGGRGGTVAVEDPGDPALWETLRQACTAQVRGLPVDAEGLRVEPLEALHREGSLKLLVLTPGCHFPTGARLSDPRRAAILELSRRGRFPILELDPEGEHLDAPEPLAALDPGQVLHAGSLSRVFAPALGVDYLVVPEAMAAPLARARQRLDWQGDPATEWALSELFLDGEMERLILRVRKACLERAEAVQDALGHALGDRLRWRGGAMGLWMEGLGPLGDPATFGAWIKGCQAQGLKLRQGRYYSFAGADLAATRLGFSAFTPEELQRAVAMMR</sequence>
<keyword evidence="5" id="KW-0804">Transcription</keyword>
<reference evidence="8" key="1">
    <citation type="journal article" date="2023" name="Int. J. Syst. Evol. Microbiol.">
        <title>Mesoterricola silvestris gen. nov., sp. nov., Mesoterricola sediminis sp. nov., Geothrix oryzae sp. nov., Geothrix edaphica sp. nov., Geothrix rubra sp. nov., and Geothrix limicola sp. nov., six novel members of Acidobacteriota isolated from soils.</title>
        <authorList>
            <person name="Itoh H."/>
            <person name="Sugisawa Y."/>
            <person name="Mise K."/>
            <person name="Xu Z."/>
            <person name="Kuniyasu M."/>
            <person name="Ushijima N."/>
            <person name="Kawano K."/>
            <person name="Kobayashi E."/>
            <person name="Shiratori Y."/>
            <person name="Masuda Y."/>
            <person name="Senoo K."/>
        </authorList>
    </citation>
    <scope>NUCLEOTIDE SEQUENCE [LARGE SCALE GENOMIC DNA]</scope>
    <source>
        <strain evidence="8">W79</strain>
    </source>
</reference>
<evidence type="ECO:0000259" key="6">
    <source>
        <dbReference type="PROSITE" id="PS50949"/>
    </source>
</evidence>
<dbReference type="Gene3D" id="1.10.10.10">
    <property type="entry name" value="Winged helix-like DNA-binding domain superfamily/Winged helix DNA-binding domain"/>
    <property type="match status" value="1"/>
</dbReference>
<feature type="domain" description="HTH gntR-type" evidence="6">
    <location>
        <begin position="22"/>
        <end position="90"/>
    </location>
</feature>
<dbReference type="EMBL" id="AP027080">
    <property type="protein sequence ID" value="BDU71272.1"/>
    <property type="molecule type" value="Genomic_DNA"/>
</dbReference>
<evidence type="ECO:0000313" key="8">
    <source>
        <dbReference type="Proteomes" id="UP001238179"/>
    </source>
</evidence>
<evidence type="ECO:0000256" key="3">
    <source>
        <dbReference type="ARBA" id="ARBA00023015"/>
    </source>
</evidence>
<dbReference type="InterPro" id="IPR015424">
    <property type="entry name" value="PyrdxlP-dep_Trfase"/>
</dbReference>
<evidence type="ECO:0000256" key="1">
    <source>
        <dbReference type="ARBA" id="ARBA00005384"/>
    </source>
</evidence>
<dbReference type="Pfam" id="PF00392">
    <property type="entry name" value="GntR"/>
    <property type="match status" value="1"/>
</dbReference>
<dbReference type="CDD" id="cd00609">
    <property type="entry name" value="AAT_like"/>
    <property type="match status" value="1"/>
</dbReference>
<comment type="similarity">
    <text evidence="1">In the C-terminal section; belongs to the class-I pyridoxal-phosphate-dependent aminotransferase family.</text>
</comment>
<keyword evidence="2" id="KW-0663">Pyridoxal phosphate</keyword>
<dbReference type="PANTHER" id="PTHR46577:SF2">
    <property type="entry name" value="TRANSCRIPTIONAL REGULATORY PROTEIN"/>
    <property type="match status" value="1"/>
</dbReference>
<dbReference type="PROSITE" id="PS50949">
    <property type="entry name" value="HTH_GNTR"/>
    <property type="match status" value="1"/>
</dbReference>
<keyword evidence="4" id="KW-0238">DNA-binding</keyword>
<dbReference type="GO" id="GO:0003677">
    <property type="term" value="F:DNA binding"/>
    <property type="evidence" value="ECO:0007669"/>
    <property type="project" value="UniProtKB-KW"/>
</dbReference>
<evidence type="ECO:0000313" key="7">
    <source>
        <dbReference type="EMBL" id="BDU71272.1"/>
    </source>
</evidence>
<dbReference type="SUPFAM" id="SSF46785">
    <property type="entry name" value="Winged helix' DNA-binding domain"/>
    <property type="match status" value="1"/>
</dbReference>
<evidence type="ECO:0000256" key="4">
    <source>
        <dbReference type="ARBA" id="ARBA00023125"/>
    </source>
</evidence>
<dbReference type="Proteomes" id="UP001238179">
    <property type="component" value="Chromosome"/>
</dbReference>
<keyword evidence="3" id="KW-0805">Transcription regulation</keyword>
<dbReference type="InterPro" id="IPR051446">
    <property type="entry name" value="HTH_trans_reg/aminotransferase"/>
</dbReference>
<dbReference type="Gene3D" id="3.40.640.10">
    <property type="entry name" value="Type I PLP-dependent aspartate aminotransferase-like (Major domain)"/>
    <property type="match status" value="1"/>
</dbReference>
<name>A0AA48K8F3_9BACT</name>
<dbReference type="InterPro" id="IPR000524">
    <property type="entry name" value="Tscrpt_reg_HTH_GntR"/>
</dbReference>
<dbReference type="KEGG" id="msil:METEAL_04460"/>
<dbReference type="SUPFAM" id="SSF53383">
    <property type="entry name" value="PLP-dependent transferases"/>
    <property type="match status" value="1"/>
</dbReference>
<organism evidence="7 8">
    <name type="scientific">Mesoterricola silvestris</name>
    <dbReference type="NCBI Taxonomy" id="2927979"/>
    <lineage>
        <taxon>Bacteria</taxon>
        <taxon>Pseudomonadati</taxon>
        <taxon>Acidobacteriota</taxon>
        <taxon>Holophagae</taxon>
        <taxon>Holophagales</taxon>
        <taxon>Holophagaceae</taxon>
        <taxon>Mesoterricola</taxon>
    </lineage>
</organism>
<dbReference type="InterPro" id="IPR015421">
    <property type="entry name" value="PyrdxlP-dep_Trfase_major"/>
</dbReference>
<evidence type="ECO:0000256" key="2">
    <source>
        <dbReference type="ARBA" id="ARBA00022898"/>
    </source>
</evidence>
<proteinExistence type="inferred from homology"/>
<dbReference type="PANTHER" id="PTHR46577">
    <property type="entry name" value="HTH-TYPE TRANSCRIPTIONAL REGULATORY PROTEIN GABR"/>
    <property type="match status" value="1"/>
</dbReference>
<dbReference type="SMART" id="SM00345">
    <property type="entry name" value="HTH_GNTR"/>
    <property type="match status" value="1"/>
</dbReference>
<dbReference type="AlphaFoldDB" id="A0AA48K8F3"/>
<dbReference type="CDD" id="cd07377">
    <property type="entry name" value="WHTH_GntR"/>
    <property type="match status" value="1"/>
</dbReference>
<dbReference type="InterPro" id="IPR036388">
    <property type="entry name" value="WH-like_DNA-bd_sf"/>
</dbReference>
<evidence type="ECO:0000256" key="5">
    <source>
        <dbReference type="ARBA" id="ARBA00023163"/>
    </source>
</evidence>
<gene>
    <name evidence="7" type="ORF">METEAL_04460</name>
</gene>
<dbReference type="GO" id="GO:0003700">
    <property type="term" value="F:DNA-binding transcription factor activity"/>
    <property type="evidence" value="ECO:0007669"/>
    <property type="project" value="InterPro"/>
</dbReference>
<protein>
    <submittedName>
        <fullName evidence="7">GntR family transcriptional regulator</fullName>
    </submittedName>
</protein>